<dbReference type="AlphaFoldDB" id="A0A8J9UKD9"/>
<dbReference type="Proteomes" id="UP000838878">
    <property type="component" value="Chromosome 2"/>
</dbReference>
<protein>
    <submittedName>
        <fullName evidence="1">Uncharacterized protein</fullName>
    </submittedName>
</protein>
<evidence type="ECO:0000313" key="2">
    <source>
        <dbReference type="Proteomes" id="UP000838878"/>
    </source>
</evidence>
<gene>
    <name evidence="1" type="ORF">BINO364_LOCUS7653</name>
</gene>
<name>A0A8J9UKD9_9NEOP</name>
<reference evidence="1" key="1">
    <citation type="submission" date="2021-12" db="EMBL/GenBank/DDBJ databases">
        <authorList>
            <person name="Martin H S."/>
        </authorList>
    </citation>
    <scope>NUCLEOTIDE SEQUENCE</scope>
</reference>
<evidence type="ECO:0000313" key="1">
    <source>
        <dbReference type="EMBL" id="CAH0721567.1"/>
    </source>
</evidence>
<accession>A0A8J9UKD9</accession>
<organism evidence="1 2">
    <name type="scientific">Brenthis ino</name>
    <name type="common">lesser marbled fritillary</name>
    <dbReference type="NCBI Taxonomy" id="405034"/>
    <lineage>
        <taxon>Eukaryota</taxon>
        <taxon>Metazoa</taxon>
        <taxon>Ecdysozoa</taxon>
        <taxon>Arthropoda</taxon>
        <taxon>Hexapoda</taxon>
        <taxon>Insecta</taxon>
        <taxon>Pterygota</taxon>
        <taxon>Neoptera</taxon>
        <taxon>Endopterygota</taxon>
        <taxon>Lepidoptera</taxon>
        <taxon>Glossata</taxon>
        <taxon>Ditrysia</taxon>
        <taxon>Papilionoidea</taxon>
        <taxon>Nymphalidae</taxon>
        <taxon>Heliconiinae</taxon>
        <taxon>Argynnini</taxon>
        <taxon>Brenthis</taxon>
    </lineage>
</organism>
<feature type="non-terminal residue" evidence="1">
    <location>
        <position position="73"/>
    </location>
</feature>
<dbReference type="EMBL" id="OV170222">
    <property type="protein sequence ID" value="CAH0721567.1"/>
    <property type="molecule type" value="Genomic_DNA"/>
</dbReference>
<keyword evidence="2" id="KW-1185">Reference proteome</keyword>
<proteinExistence type="predicted"/>
<sequence length="73" mass="7868">MKIGISKVQCMVEPSFAKAACPVKSVSDLSTGERAPRAAPAPPYAMLITTTSASMKRDDLEQNARINSLRFIV</sequence>